<dbReference type="InterPro" id="IPR033480">
    <property type="entry name" value="sCache_2"/>
</dbReference>
<dbReference type="GO" id="GO:0005886">
    <property type="term" value="C:plasma membrane"/>
    <property type="evidence" value="ECO:0007669"/>
    <property type="project" value="UniProtKB-SubCell"/>
</dbReference>
<dbReference type="Gene3D" id="3.30.450.20">
    <property type="entry name" value="PAS domain"/>
    <property type="match status" value="1"/>
</dbReference>
<evidence type="ECO:0000313" key="9">
    <source>
        <dbReference type="EMBL" id="MBB1486415.1"/>
    </source>
</evidence>
<dbReference type="InterPro" id="IPR029787">
    <property type="entry name" value="Nucleotide_cyclase"/>
</dbReference>
<keyword evidence="2" id="KW-1003">Cell membrane</keyword>
<comment type="subcellular location">
    <subcellularLocation>
        <location evidence="1">Cell membrane</location>
        <topology evidence="1">Multi-pass membrane protein</topology>
    </subcellularLocation>
</comment>
<keyword evidence="5 6" id="KW-0472">Membrane</keyword>
<name>A0A839IMG4_9GAMM</name>
<evidence type="ECO:0000256" key="1">
    <source>
        <dbReference type="ARBA" id="ARBA00004651"/>
    </source>
</evidence>
<protein>
    <submittedName>
        <fullName evidence="9">Cache domain-containing protein</fullName>
    </submittedName>
</protein>
<keyword evidence="4 6" id="KW-1133">Transmembrane helix</keyword>
<evidence type="ECO:0000256" key="6">
    <source>
        <dbReference type="SAM" id="Phobius"/>
    </source>
</evidence>
<evidence type="ECO:0000256" key="3">
    <source>
        <dbReference type="ARBA" id="ARBA00022692"/>
    </source>
</evidence>
<keyword evidence="10" id="KW-1185">Reference proteome</keyword>
<keyword evidence="3 6" id="KW-0812">Transmembrane</keyword>
<evidence type="ECO:0000259" key="7">
    <source>
        <dbReference type="PROSITE" id="PS50885"/>
    </source>
</evidence>
<reference evidence="9 10" key="1">
    <citation type="submission" date="2020-08" db="EMBL/GenBank/DDBJ databases">
        <title>Oceanospirillum sp. nov. isolated from marine sediment.</title>
        <authorList>
            <person name="Ji X."/>
        </authorList>
    </citation>
    <scope>NUCLEOTIDE SEQUENCE [LARGE SCALE GENOMIC DNA]</scope>
    <source>
        <strain evidence="9 10">D5</strain>
    </source>
</reference>
<dbReference type="SMART" id="SM00267">
    <property type="entry name" value="GGDEF"/>
    <property type="match status" value="1"/>
</dbReference>
<dbReference type="Gene3D" id="6.10.340.10">
    <property type="match status" value="1"/>
</dbReference>
<dbReference type="PROSITE" id="PS50887">
    <property type="entry name" value="GGDEF"/>
    <property type="match status" value="1"/>
</dbReference>
<dbReference type="Pfam" id="PF00990">
    <property type="entry name" value="GGDEF"/>
    <property type="match status" value="1"/>
</dbReference>
<dbReference type="Proteomes" id="UP000565262">
    <property type="component" value="Unassembled WGS sequence"/>
</dbReference>
<dbReference type="RefSeq" id="WP_182808201.1">
    <property type="nucleotide sequence ID" value="NZ_JACJFM010000007.1"/>
</dbReference>
<evidence type="ECO:0000256" key="5">
    <source>
        <dbReference type="ARBA" id="ARBA00023136"/>
    </source>
</evidence>
<feature type="transmembrane region" description="Helical" evidence="6">
    <location>
        <begin position="194"/>
        <end position="216"/>
    </location>
</feature>
<dbReference type="SMART" id="SM01049">
    <property type="entry name" value="Cache_2"/>
    <property type="match status" value="1"/>
</dbReference>
<dbReference type="GO" id="GO:0007165">
    <property type="term" value="P:signal transduction"/>
    <property type="evidence" value="ECO:0007669"/>
    <property type="project" value="InterPro"/>
</dbReference>
<dbReference type="PROSITE" id="PS50885">
    <property type="entry name" value="HAMP"/>
    <property type="match status" value="1"/>
</dbReference>
<dbReference type="SMART" id="SM00304">
    <property type="entry name" value="HAMP"/>
    <property type="match status" value="1"/>
</dbReference>
<feature type="transmembrane region" description="Helical" evidence="6">
    <location>
        <begin position="12"/>
        <end position="31"/>
    </location>
</feature>
<dbReference type="InterPro" id="IPR003660">
    <property type="entry name" value="HAMP_dom"/>
</dbReference>
<dbReference type="Pfam" id="PF17200">
    <property type="entry name" value="sCache_2"/>
    <property type="match status" value="1"/>
</dbReference>
<sequence>MKAFFSELSLTTRIWVVLTLFTMGLFANTMLELGSTRSEIRSCYQSNVVHMVEAAKNILQHFHQRARNGELTRDEAQARALEAISAMRYDSGNYIFMGDQQGVAISNGIKELVGTNIMGMQDPTGLYLVRKLYDQAQSGGGFVNYQWPDPLNKEVLKAKTSYADLFEPWQWTLGTGLNMEALEQDLHRVHDNSLINFGLVVVSFGCVIFLFMNQIITRFRKVSQSLRHLAAGRPEYAVRLEESGGREMAELARSYNQLAENLEMVSRQMHQNGEKILKAARKMELDCPVSLPDKMDSGYQELMNIMQQVAEQTEHLQDAHHQLQTLVEKDELTGLLSRQAFEVQVNDRIEQIGSEVPHSLYILDFDNSQDLLALDQAGLNERLKPIADELRQLLPAGTFISRYKESGFIFWAIHNDFAEGMRLALQVHQDLQSLLSGNTISLGISSVIGDEKRYGLLHNEALRALLRAQSDGGAKVYEY</sequence>
<evidence type="ECO:0000256" key="4">
    <source>
        <dbReference type="ARBA" id="ARBA00022989"/>
    </source>
</evidence>
<feature type="domain" description="GGDEF" evidence="8">
    <location>
        <begin position="356"/>
        <end position="479"/>
    </location>
</feature>
<accession>A0A839IMG4</accession>
<dbReference type="AlphaFoldDB" id="A0A839IMG4"/>
<dbReference type="Pfam" id="PF00672">
    <property type="entry name" value="HAMP"/>
    <property type="match status" value="1"/>
</dbReference>
<evidence type="ECO:0000256" key="2">
    <source>
        <dbReference type="ARBA" id="ARBA00022475"/>
    </source>
</evidence>
<dbReference type="EMBL" id="JACJFM010000007">
    <property type="protein sequence ID" value="MBB1486415.1"/>
    <property type="molecule type" value="Genomic_DNA"/>
</dbReference>
<dbReference type="InterPro" id="IPR043128">
    <property type="entry name" value="Rev_trsase/Diguanyl_cyclase"/>
</dbReference>
<evidence type="ECO:0000313" key="10">
    <source>
        <dbReference type="Proteomes" id="UP000565262"/>
    </source>
</evidence>
<evidence type="ECO:0000259" key="8">
    <source>
        <dbReference type="PROSITE" id="PS50887"/>
    </source>
</evidence>
<comment type="caution">
    <text evidence="9">The sequence shown here is derived from an EMBL/GenBank/DDBJ whole genome shotgun (WGS) entry which is preliminary data.</text>
</comment>
<dbReference type="Gene3D" id="3.30.70.270">
    <property type="match status" value="1"/>
</dbReference>
<dbReference type="InterPro" id="IPR000160">
    <property type="entry name" value="GGDEF_dom"/>
</dbReference>
<dbReference type="CDD" id="cd06225">
    <property type="entry name" value="HAMP"/>
    <property type="match status" value="1"/>
</dbReference>
<feature type="domain" description="HAMP" evidence="7">
    <location>
        <begin position="213"/>
        <end position="267"/>
    </location>
</feature>
<proteinExistence type="predicted"/>
<gene>
    <name evidence="9" type="ORF">H4O21_07315</name>
</gene>
<organism evidence="9 10">
    <name type="scientific">Oceanospirillum sediminis</name>
    <dbReference type="NCBI Taxonomy" id="2760088"/>
    <lineage>
        <taxon>Bacteria</taxon>
        <taxon>Pseudomonadati</taxon>
        <taxon>Pseudomonadota</taxon>
        <taxon>Gammaproteobacteria</taxon>
        <taxon>Oceanospirillales</taxon>
        <taxon>Oceanospirillaceae</taxon>
        <taxon>Oceanospirillum</taxon>
    </lineage>
</organism>
<dbReference type="SUPFAM" id="SSF55073">
    <property type="entry name" value="Nucleotide cyclase"/>
    <property type="match status" value="1"/>
</dbReference>